<sequence>MSSPPAKRKRTETMSITRSEIWYKDGSVVLQAENTQFRVYWGILSQHSPFFRDLENLPQPPNQPTVDGCSVVELHDSAEDVEYLLKALYDPHFLSQTTLPLAAVGALIRLGRKYDFQTLFESARARITFETPTTLEEYDALIPDGGTYKPTRITSYPGFTLDLLTLVRENNILSALPVAYYHASRSRPGTLLDGIPRTDGTLALLAPVDLRLCLTGRERLLCQQFKEEHTMGCFVASQVPGCGRPAKCRANRKCAFDRCVDENVVDSLYNLKGFSGWKKVFCAACY</sequence>
<gene>
    <name evidence="2" type="ORF">MSAN_01676300</name>
</gene>
<name>A0A8H6XZD4_9AGAR</name>
<dbReference type="EMBL" id="JACAZH010000014">
    <property type="protein sequence ID" value="KAF7351138.1"/>
    <property type="molecule type" value="Genomic_DNA"/>
</dbReference>
<organism evidence="2 3">
    <name type="scientific">Mycena sanguinolenta</name>
    <dbReference type="NCBI Taxonomy" id="230812"/>
    <lineage>
        <taxon>Eukaryota</taxon>
        <taxon>Fungi</taxon>
        <taxon>Dikarya</taxon>
        <taxon>Basidiomycota</taxon>
        <taxon>Agaricomycotina</taxon>
        <taxon>Agaricomycetes</taxon>
        <taxon>Agaricomycetidae</taxon>
        <taxon>Agaricales</taxon>
        <taxon>Marasmiineae</taxon>
        <taxon>Mycenaceae</taxon>
        <taxon>Mycena</taxon>
    </lineage>
</organism>
<dbReference type="InterPro" id="IPR011333">
    <property type="entry name" value="SKP1/BTB/POZ_sf"/>
</dbReference>
<evidence type="ECO:0000259" key="1">
    <source>
        <dbReference type="PROSITE" id="PS50097"/>
    </source>
</evidence>
<dbReference type="Pfam" id="PF00651">
    <property type="entry name" value="BTB"/>
    <property type="match status" value="1"/>
</dbReference>
<proteinExistence type="predicted"/>
<keyword evidence="3" id="KW-1185">Reference proteome</keyword>
<dbReference type="Gene3D" id="3.30.710.10">
    <property type="entry name" value="Potassium Channel Kv1.1, Chain A"/>
    <property type="match status" value="1"/>
</dbReference>
<dbReference type="CDD" id="cd18186">
    <property type="entry name" value="BTB_POZ_ZBTB_KLHL-like"/>
    <property type="match status" value="1"/>
</dbReference>
<feature type="domain" description="BTB" evidence="1">
    <location>
        <begin position="26"/>
        <end position="90"/>
    </location>
</feature>
<dbReference type="SMART" id="SM00225">
    <property type="entry name" value="BTB"/>
    <property type="match status" value="1"/>
</dbReference>
<reference evidence="2" key="1">
    <citation type="submission" date="2020-05" db="EMBL/GenBank/DDBJ databases">
        <title>Mycena genomes resolve the evolution of fungal bioluminescence.</title>
        <authorList>
            <person name="Tsai I.J."/>
        </authorList>
    </citation>
    <scope>NUCLEOTIDE SEQUENCE</scope>
    <source>
        <strain evidence="2">160909Yilan</strain>
    </source>
</reference>
<evidence type="ECO:0000313" key="2">
    <source>
        <dbReference type="EMBL" id="KAF7351138.1"/>
    </source>
</evidence>
<dbReference type="AlphaFoldDB" id="A0A8H6XZD4"/>
<dbReference type="InterPro" id="IPR000210">
    <property type="entry name" value="BTB/POZ_dom"/>
</dbReference>
<protein>
    <submittedName>
        <fullName evidence="2">BTB domain-containing protein</fullName>
    </submittedName>
</protein>
<evidence type="ECO:0000313" key="3">
    <source>
        <dbReference type="Proteomes" id="UP000623467"/>
    </source>
</evidence>
<comment type="caution">
    <text evidence="2">The sequence shown here is derived from an EMBL/GenBank/DDBJ whole genome shotgun (WGS) entry which is preliminary data.</text>
</comment>
<dbReference type="OrthoDB" id="3217871at2759"/>
<dbReference type="PROSITE" id="PS50097">
    <property type="entry name" value="BTB"/>
    <property type="match status" value="1"/>
</dbReference>
<accession>A0A8H6XZD4</accession>
<dbReference type="Proteomes" id="UP000623467">
    <property type="component" value="Unassembled WGS sequence"/>
</dbReference>